<reference evidence="1" key="1">
    <citation type="journal article" date="2014" name="Front. Microbiol.">
        <title>High frequency of phylogenetically diverse reductive dehalogenase-homologous genes in deep subseafloor sedimentary metagenomes.</title>
        <authorList>
            <person name="Kawai M."/>
            <person name="Futagami T."/>
            <person name="Toyoda A."/>
            <person name="Takaki Y."/>
            <person name="Nishi S."/>
            <person name="Hori S."/>
            <person name="Arai W."/>
            <person name="Tsubouchi T."/>
            <person name="Morono Y."/>
            <person name="Uchiyama I."/>
            <person name="Ito T."/>
            <person name="Fujiyama A."/>
            <person name="Inagaki F."/>
            <person name="Takami H."/>
        </authorList>
    </citation>
    <scope>NUCLEOTIDE SEQUENCE</scope>
    <source>
        <strain evidence="1">Expedition CK06-06</strain>
    </source>
</reference>
<dbReference type="EMBL" id="BART01003530">
    <property type="protein sequence ID" value="GAG57921.1"/>
    <property type="molecule type" value="Genomic_DNA"/>
</dbReference>
<comment type="caution">
    <text evidence="1">The sequence shown here is derived from an EMBL/GenBank/DDBJ whole genome shotgun (WGS) entry which is preliminary data.</text>
</comment>
<feature type="non-terminal residue" evidence="1">
    <location>
        <position position="1"/>
    </location>
</feature>
<evidence type="ECO:0000313" key="1">
    <source>
        <dbReference type="EMBL" id="GAG57921.1"/>
    </source>
</evidence>
<organism evidence="1">
    <name type="scientific">marine sediment metagenome</name>
    <dbReference type="NCBI Taxonomy" id="412755"/>
    <lineage>
        <taxon>unclassified sequences</taxon>
        <taxon>metagenomes</taxon>
        <taxon>ecological metagenomes</taxon>
    </lineage>
</organism>
<dbReference type="AlphaFoldDB" id="X1ACW7"/>
<proteinExistence type="predicted"/>
<gene>
    <name evidence="1" type="ORF">S01H4_09647</name>
</gene>
<protein>
    <submittedName>
        <fullName evidence="1">Uncharacterized protein</fullName>
    </submittedName>
</protein>
<accession>X1ACW7</accession>
<sequence>TEKEGKKVWKGKIVEPKKWGTLDIYYGYIEVVPTYENSLTPMHVKLYCSHPDYISYWKGLESSLSKRLKLSDGSPGPTNEPWMLIPDRGDDRQMLELWHKDYTALDIGDRLGYSSKTIHNRLSILRGESFIK</sequence>
<name>X1ACW7_9ZZZZ</name>